<gene>
    <name evidence="1" type="ORF">F2Z25_23835</name>
</gene>
<feature type="non-terminal residue" evidence="1">
    <location>
        <position position="1"/>
    </location>
</feature>
<evidence type="ECO:0000313" key="2">
    <source>
        <dbReference type="Proteomes" id="UP000429838"/>
    </source>
</evidence>
<organism evidence="1 2">
    <name type="scientific">Bacteroides fragilis</name>
    <dbReference type="NCBI Taxonomy" id="817"/>
    <lineage>
        <taxon>Bacteria</taxon>
        <taxon>Pseudomonadati</taxon>
        <taxon>Bacteroidota</taxon>
        <taxon>Bacteroidia</taxon>
        <taxon>Bacteroidales</taxon>
        <taxon>Bacteroidaceae</taxon>
        <taxon>Bacteroides</taxon>
    </lineage>
</organism>
<protein>
    <submittedName>
        <fullName evidence="1">Uncharacterized protein</fullName>
    </submittedName>
</protein>
<sequence>PHTSQEKEKKAIAIHNHSFQERIRKNNSIYIDIDFFDIEEKLGLPPSLDDGLFLKWEIAKQRFMKHLIKDSQGFHRLNVEDEEELRLSKRIFGQLYCMYILVHNETIRNEK</sequence>
<dbReference type="EMBL" id="VWAQ01000056">
    <property type="protein sequence ID" value="KAA5202458.1"/>
    <property type="molecule type" value="Genomic_DNA"/>
</dbReference>
<dbReference type="Proteomes" id="UP000429838">
    <property type="component" value="Unassembled WGS sequence"/>
</dbReference>
<proteinExistence type="predicted"/>
<evidence type="ECO:0000313" key="1">
    <source>
        <dbReference type="EMBL" id="KAA5202458.1"/>
    </source>
</evidence>
<accession>A0A642KWG3</accession>
<reference evidence="1 2" key="1">
    <citation type="journal article" date="2019" name="Nat. Med.">
        <title>A library of human gut bacterial isolates paired with longitudinal multiomics data enables mechanistic microbiome research.</title>
        <authorList>
            <person name="Poyet M."/>
            <person name="Groussin M."/>
            <person name="Gibbons S.M."/>
            <person name="Avila-Pacheco J."/>
            <person name="Jiang X."/>
            <person name="Kearney S.M."/>
            <person name="Perrotta A.R."/>
            <person name="Berdy B."/>
            <person name="Zhao S."/>
            <person name="Lieberman T.D."/>
            <person name="Swanson P.K."/>
            <person name="Smith M."/>
            <person name="Roesemann S."/>
            <person name="Alexander J.E."/>
            <person name="Rich S.A."/>
            <person name="Livny J."/>
            <person name="Vlamakis H."/>
            <person name="Clish C."/>
            <person name="Bullock K."/>
            <person name="Deik A."/>
            <person name="Scott J."/>
            <person name="Pierce K.A."/>
            <person name="Xavier R.J."/>
            <person name="Alm E.J."/>
        </authorList>
    </citation>
    <scope>NUCLEOTIDE SEQUENCE [LARGE SCALE GENOMIC DNA]</scope>
    <source>
        <strain evidence="1 2">BIOML-A1</strain>
    </source>
</reference>
<dbReference type="AlphaFoldDB" id="A0A642KWG3"/>
<comment type="caution">
    <text evidence="1">The sequence shown here is derived from an EMBL/GenBank/DDBJ whole genome shotgun (WGS) entry which is preliminary data.</text>
</comment>
<name>A0A642KWG3_BACFG</name>